<gene>
    <name evidence="7" type="ORF">HNQ50_003784</name>
</gene>
<sequence>MFKTRNLLTALVAAVALGGAVTAAFADDAAGGNPPPPPGHHMRGGPHGPHDGFFFKDLNLTDAQKAQIKQLMQANRANMKQEMDGMRASHQQEQALLFSPDYSDAKADQLAQADAQQMVAGRAARIKFQHQLYAVLTPAQQQQLQAKMKEREAKMEQWRAKHDQKGAAPQQ</sequence>
<dbReference type="PIRSF" id="PIRSF034445">
    <property type="entry name" value="CpxP_Spy"/>
    <property type="match status" value="1"/>
</dbReference>
<accession>A0A840RKN2</accession>
<evidence type="ECO:0000313" key="8">
    <source>
        <dbReference type="Proteomes" id="UP000543030"/>
    </source>
</evidence>
<evidence type="ECO:0000256" key="3">
    <source>
        <dbReference type="ARBA" id="ARBA00022729"/>
    </source>
</evidence>
<dbReference type="PANTHER" id="PTHR38102:SF1">
    <property type="entry name" value="PERIPLASMIC CHAPERONE SPY"/>
    <property type="match status" value="1"/>
</dbReference>
<organism evidence="7 8">
    <name type="scientific">Silvimonas terrae</name>
    <dbReference type="NCBI Taxonomy" id="300266"/>
    <lineage>
        <taxon>Bacteria</taxon>
        <taxon>Pseudomonadati</taxon>
        <taxon>Pseudomonadota</taxon>
        <taxon>Betaproteobacteria</taxon>
        <taxon>Neisseriales</taxon>
        <taxon>Chitinibacteraceae</taxon>
        <taxon>Silvimonas</taxon>
    </lineage>
</organism>
<keyword evidence="3 6" id="KW-0732">Signal</keyword>
<evidence type="ECO:0000256" key="1">
    <source>
        <dbReference type="ARBA" id="ARBA00004418"/>
    </source>
</evidence>
<feature type="signal peptide" evidence="6">
    <location>
        <begin position="1"/>
        <end position="26"/>
    </location>
</feature>
<dbReference type="Proteomes" id="UP000543030">
    <property type="component" value="Unassembled WGS sequence"/>
</dbReference>
<evidence type="ECO:0000256" key="4">
    <source>
        <dbReference type="ARBA" id="ARBA00022764"/>
    </source>
</evidence>
<dbReference type="GO" id="GO:0030288">
    <property type="term" value="C:outer membrane-bounded periplasmic space"/>
    <property type="evidence" value="ECO:0007669"/>
    <property type="project" value="TreeGrafter"/>
</dbReference>
<feature type="chain" id="PRO_5032732904" evidence="6">
    <location>
        <begin position="27"/>
        <end position="171"/>
    </location>
</feature>
<dbReference type="Gene3D" id="1.20.120.1490">
    <property type="match status" value="1"/>
</dbReference>
<dbReference type="GO" id="GO:0051082">
    <property type="term" value="F:unfolded protein binding"/>
    <property type="evidence" value="ECO:0007669"/>
    <property type="project" value="TreeGrafter"/>
</dbReference>
<dbReference type="CDD" id="cd09916">
    <property type="entry name" value="CpxP_like"/>
    <property type="match status" value="1"/>
</dbReference>
<dbReference type="InterPro" id="IPR052211">
    <property type="entry name" value="Cpx_auxiliary_protein"/>
</dbReference>
<keyword evidence="4" id="KW-0574">Periplasm</keyword>
<evidence type="ECO:0000256" key="5">
    <source>
        <dbReference type="SAM" id="MobiDB-lite"/>
    </source>
</evidence>
<evidence type="ECO:0000256" key="6">
    <source>
        <dbReference type="SAM" id="SignalP"/>
    </source>
</evidence>
<feature type="compositionally biased region" description="Basic and acidic residues" evidence="5">
    <location>
        <begin position="147"/>
        <end position="165"/>
    </location>
</feature>
<dbReference type="EMBL" id="JACHHN010000009">
    <property type="protein sequence ID" value="MBB5193030.1"/>
    <property type="molecule type" value="Genomic_DNA"/>
</dbReference>
<dbReference type="RefSeq" id="WP_184102685.1">
    <property type="nucleotide sequence ID" value="NZ_JACHHN010000009.1"/>
</dbReference>
<keyword evidence="8" id="KW-1185">Reference proteome</keyword>
<evidence type="ECO:0000256" key="2">
    <source>
        <dbReference type="ARBA" id="ARBA00008441"/>
    </source>
</evidence>
<protein>
    <submittedName>
        <fullName evidence="7">Protein CpxP</fullName>
    </submittedName>
</protein>
<comment type="similarity">
    <text evidence="2">Belongs to the CpxP/Spy family.</text>
</comment>
<dbReference type="PANTHER" id="PTHR38102">
    <property type="entry name" value="PERIPLASMIC CHAPERONE SPY"/>
    <property type="match status" value="1"/>
</dbReference>
<dbReference type="Pfam" id="PF07813">
    <property type="entry name" value="LTXXQ"/>
    <property type="match status" value="1"/>
</dbReference>
<reference evidence="7 8" key="1">
    <citation type="submission" date="2020-08" db="EMBL/GenBank/DDBJ databases">
        <title>Genomic Encyclopedia of Type Strains, Phase IV (KMG-IV): sequencing the most valuable type-strain genomes for metagenomic binning, comparative biology and taxonomic classification.</title>
        <authorList>
            <person name="Goeker M."/>
        </authorList>
    </citation>
    <scope>NUCLEOTIDE SEQUENCE [LARGE SCALE GENOMIC DNA]</scope>
    <source>
        <strain evidence="7 8">DSM 18233</strain>
    </source>
</reference>
<comment type="caution">
    <text evidence="7">The sequence shown here is derived from an EMBL/GenBank/DDBJ whole genome shotgun (WGS) entry which is preliminary data.</text>
</comment>
<dbReference type="AlphaFoldDB" id="A0A840RKN2"/>
<evidence type="ECO:0000313" key="7">
    <source>
        <dbReference type="EMBL" id="MBB5193030.1"/>
    </source>
</evidence>
<feature type="region of interest" description="Disordered" evidence="5">
    <location>
        <begin position="145"/>
        <end position="171"/>
    </location>
</feature>
<proteinExistence type="inferred from homology"/>
<feature type="region of interest" description="Disordered" evidence="5">
    <location>
        <begin position="28"/>
        <end position="50"/>
    </location>
</feature>
<dbReference type="InterPro" id="IPR012899">
    <property type="entry name" value="LTXXQ"/>
</dbReference>
<comment type="subcellular location">
    <subcellularLocation>
        <location evidence="1">Periplasm</location>
    </subcellularLocation>
</comment>
<name>A0A840RKN2_9NEIS</name>